<dbReference type="AlphaFoldDB" id="A0A1G1XPM4"/>
<evidence type="ECO:0000313" key="2">
    <source>
        <dbReference type="Proteomes" id="UP000176498"/>
    </source>
</evidence>
<reference evidence="1 2" key="1">
    <citation type="journal article" date="2016" name="Nat. Commun.">
        <title>Thousands of microbial genomes shed light on interconnected biogeochemical processes in an aquifer system.</title>
        <authorList>
            <person name="Anantharaman K."/>
            <person name="Brown C.T."/>
            <person name="Hug L.A."/>
            <person name="Sharon I."/>
            <person name="Castelle C.J."/>
            <person name="Probst A.J."/>
            <person name="Thomas B.C."/>
            <person name="Singh A."/>
            <person name="Wilkins M.J."/>
            <person name="Karaoz U."/>
            <person name="Brodie E.L."/>
            <person name="Williams K.H."/>
            <person name="Hubbard S.S."/>
            <person name="Banfield J.F."/>
        </authorList>
    </citation>
    <scope>NUCLEOTIDE SEQUENCE [LARGE SCALE GENOMIC DNA]</scope>
</reference>
<gene>
    <name evidence="1" type="ORF">A2Y82_05010</name>
</gene>
<organism evidence="1 2">
    <name type="scientific">Candidatus Buchananbacteria bacterium RBG_13_36_9</name>
    <dbReference type="NCBI Taxonomy" id="1797530"/>
    <lineage>
        <taxon>Bacteria</taxon>
        <taxon>Candidatus Buchananiibacteriota</taxon>
    </lineage>
</organism>
<proteinExistence type="predicted"/>
<comment type="caution">
    <text evidence="1">The sequence shown here is derived from an EMBL/GenBank/DDBJ whole genome shotgun (WGS) entry which is preliminary data.</text>
</comment>
<dbReference type="Proteomes" id="UP000176498">
    <property type="component" value="Unassembled WGS sequence"/>
</dbReference>
<evidence type="ECO:0000313" key="1">
    <source>
        <dbReference type="EMBL" id="OGY41546.1"/>
    </source>
</evidence>
<accession>A0A1G1XPM4</accession>
<name>A0A1G1XPM4_9BACT</name>
<protein>
    <submittedName>
        <fullName evidence="1">Uncharacterized protein</fullName>
    </submittedName>
</protein>
<sequence>MPVPEKLQLNREPAKKEYIAIPPTPESFGTATDAISKIFKVQEKLDKIPPEEINMIAEHPEMIFAQYQEFRNNPAFYDKYLELRARVAAHQLEAGFKWVTNHFNIIEAQAKILEEKIPKGDPRRIKIINQILTLTNQGLKSLIAMNEEWEKMKTPDRDVQILGRIQHLIDETKKLITQKELNSEFYNHEIALQKIADLSDENIYNTRMGNFSSEIGVKLNEARQYPVQIEKVKKYNELFAEMQKVQDNRRLRKQNI</sequence>
<dbReference type="EMBL" id="MHHZ01000016">
    <property type="protein sequence ID" value="OGY41546.1"/>
    <property type="molecule type" value="Genomic_DNA"/>
</dbReference>